<evidence type="ECO:0000256" key="2">
    <source>
        <dbReference type="ARBA" id="ARBA00022777"/>
    </source>
</evidence>
<evidence type="ECO:0000256" key="3">
    <source>
        <dbReference type="ARBA" id="ARBA00022840"/>
    </source>
</evidence>
<keyword evidence="2" id="KW-0808">Transferase</keyword>
<feature type="non-terminal residue" evidence="4">
    <location>
        <position position="46"/>
    </location>
</feature>
<proteinExistence type="predicted"/>
<dbReference type="AlphaFoldDB" id="X1LU59"/>
<keyword evidence="1" id="KW-0547">Nucleotide-binding</keyword>
<evidence type="ECO:0000313" key="4">
    <source>
        <dbReference type="EMBL" id="GAI22628.1"/>
    </source>
</evidence>
<accession>X1LU59</accession>
<gene>
    <name evidence="4" type="ORF">S06H3_25589</name>
</gene>
<dbReference type="InterPro" id="IPR014721">
    <property type="entry name" value="Ribsml_uS5_D2-typ_fold_subgr"/>
</dbReference>
<name>X1LU59_9ZZZZ</name>
<sequence length="46" mass="5247">MLTVLAPAKINLTLEVLDQRPDGYHQIRSVIQTINLCDSLLFRLSH</sequence>
<protein>
    <submittedName>
        <fullName evidence="4">Uncharacterized protein</fullName>
    </submittedName>
</protein>
<organism evidence="4">
    <name type="scientific">marine sediment metagenome</name>
    <dbReference type="NCBI Taxonomy" id="412755"/>
    <lineage>
        <taxon>unclassified sequences</taxon>
        <taxon>metagenomes</taxon>
        <taxon>ecological metagenomes</taxon>
    </lineage>
</organism>
<dbReference type="PANTHER" id="PTHR43527">
    <property type="entry name" value="4-DIPHOSPHOCYTIDYL-2-C-METHYL-D-ERYTHRITOL KINASE, CHLOROPLASTIC"/>
    <property type="match status" value="1"/>
</dbReference>
<dbReference type="Gene3D" id="3.30.230.10">
    <property type="match status" value="1"/>
</dbReference>
<dbReference type="PANTHER" id="PTHR43527:SF2">
    <property type="entry name" value="4-DIPHOSPHOCYTIDYL-2-C-METHYL-D-ERYTHRITOL KINASE, CHLOROPLASTIC"/>
    <property type="match status" value="1"/>
</dbReference>
<dbReference type="GO" id="GO:0050515">
    <property type="term" value="F:4-(cytidine 5'-diphospho)-2-C-methyl-D-erythritol kinase activity"/>
    <property type="evidence" value="ECO:0007669"/>
    <property type="project" value="TreeGrafter"/>
</dbReference>
<comment type="caution">
    <text evidence="4">The sequence shown here is derived from an EMBL/GenBank/DDBJ whole genome shotgun (WGS) entry which is preliminary data.</text>
</comment>
<evidence type="ECO:0000256" key="1">
    <source>
        <dbReference type="ARBA" id="ARBA00022741"/>
    </source>
</evidence>
<reference evidence="4" key="1">
    <citation type="journal article" date="2014" name="Front. Microbiol.">
        <title>High frequency of phylogenetically diverse reductive dehalogenase-homologous genes in deep subseafloor sedimentary metagenomes.</title>
        <authorList>
            <person name="Kawai M."/>
            <person name="Futagami T."/>
            <person name="Toyoda A."/>
            <person name="Takaki Y."/>
            <person name="Nishi S."/>
            <person name="Hori S."/>
            <person name="Arai W."/>
            <person name="Tsubouchi T."/>
            <person name="Morono Y."/>
            <person name="Uchiyama I."/>
            <person name="Ito T."/>
            <person name="Fujiyama A."/>
            <person name="Inagaki F."/>
            <person name="Takami H."/>
        </authorList>
    </citation>
    <scope>NUCLEOTIDE SEQUENCE</scope>
    <source>
        <strain evidence="4">Expedition CK06-06</strain>
    </source>
</reference>
<dbReference type="SUPFAM" id="SSF54211">
    <property type="entry name" value="Ribosomal protein S5 domain 2-like"/>
    <property type="match status" value="1"/>
</dbReference>
<keyword evidence="3" id="KW-0067">ATP-binding</keyword>
<dbReference type="EMBL" id="BARV01014743">
    <property type="protein sequence ID" value="GAI22628.1"/>
    <property type="molecule type" value="Genomic_DNA"/>
</dbReference>
<dbReference type="InterPro" id="IPR020568">
    <property type="entry name" value="Ribosomal_Su5_D2-typ_SF"/>
</dbReference>
<dbReference type="GO" id="GO:0005524">
    <property type="term" value="F:ATP binding"/>
    <property type="evidence" value="ECO:0007669"/>
    <property type="project" value="UniProtKB-KW"/>
</dbReference>
<keyword evidence="2" id="KW-0418">Kinase</keyword>